<dbReference type="Proteomes" id="UP000078148">
    <property type="component" value="Chromosome"/>
</dbReference>
<reference evidence="2" key="1">
    <citation type="submission" date="2015-10" db="EMBL/GenBank/DDBJ databases">
        <title>Genome of Paenibacillus bovis sp. nov.</title>
        <authorList>
            <person name="Wu Z."/>
            <person name="Gao C."/>
            <person name="Liu Z."/>
            <person name="Zheng H."/>
        </authorList>
    </citation>
    <scope>NUCLEOTIDE SEQUENCE [LARGE SCALE GENOMIC DNA]</scope>
    <source>
        <strain evidence="2">BD3526</strain>
    </source>
</reference>
<dbReference type="RefSeq" id="WP_060535162.1">
    <property type="nucleotide sequence ID" value="NZ_CP013023.1"/>
</dbReference>
<keyword evidence="2" id="KW-1185">Reference proteome</keyword>
<name>A0A172ZHI7_9BACL</name>
<gene>
    <name evidence="1" type="ORF">AR543_14245</name>
</gene>
<dbReference type="OrthoDB" id="2184952at2"/>
<sequence length="122" mass="13551">MGFNLHNLKGLLDTKNKGTQGSGGNGIIDLLNKLPLDKIIQKLPLEKLLTPEFMQKYTSFKSIGEMLQKMGLGSNNDSATQVMLVPKDKMDNQLSQNTQFSSLQQMLQKAAEFYASRKSGNK</sequence>
<protein>
    <submittedName>
        <fullName evidence="1">Uncharacterized protein</fullName>
    </submittedName>
</protein>
<organism evidence="1 2">
    <name type="scientific">Paenibacillus bovis</name>
    <dbReference type="NCBI Taxonomy" id="1616788"/>
    <lineage>
        <taxon>Bacteria</taxon>
        <taxon>Bacillati</taxon>
        <taxon>Bacillota</taxon>
        <taxon>Bacilli</taxon>
        <taxon>Bacillales</taxon>
        <taxon>Paenibacillaceae</taxon>
        <taxon>Paenibacillus</taxon>
    </lineage>
</organism>
<accession>A0A172ZHI7</accession>
<reference evidence="1 2" key="2">
    <citation type="journal article" date="2016" name="Int. J. Syst. Evol. Microbiol.">
        <title>Paenibacillus bovis sp. nov., isolated from raw yak (Bos grunniens) milk.</title>
        <authorList>
            <person name="Gao C."/>
            <person name="Han J."/>
            <person name="Liu Z."/>
            <person name="Xu X."/>
            <person name="Hang F."/>
            <person name="Wu Z."/>
        </authorList>
    </citation>
    <scope>NUCLEOTIDE SEQUENCE [LARGE SCALE GENOMIC DNA]</scope>
    <source>
        <strain evidence="1 2">BD3526</strain>
    </source>
</reference>
<proteinExistence type="predicted"/>
<dbReference type="KEGG" id="pbv:AR543_14245"/>
<evidence type="ECO:0000313" key="2">
    <source>
        <dbReference type="Proteomes" id="UP000078148"/>
    </source>
</evidence>
<dbReference type="EMBL" id="CP013023">
    <property type="protein sequence ID" value="ANF97048.1"/>
    <property type="molecule type" value="Genomic_DNA"/>
</dbReference>
<evidence type="ECO:0000313" key="1">
    <source>
        <dbReference type="EMBL" id="ANF97048.1"/>
    </source>
</evidence>
<dbReference type="AlphaFoldDB" id="A0A172ZHI7"/>